<feature type="coiled-coil region" evidence="11">
    <location>
        <begin position="147"/>
        <end position="188"/>
    </location>
</feature>
<evidence type="ECO:0000256" key="11">
    <source>
        <dbReference type="SAM" id="Coils"/>
    </source>
</evidence>
<dbReference type="InterPro" id="IPR009800">
    <property type="entry name" value="HCR"/>
</dbReference>
<keyword evidence="8 11" id="KW-0175">Coiled coil</keyword>
<dbReference type="GO" id="GO:0005634">
    <property type="term" value="C:nucleus"/>
    <property type="evidence" value="ECO:0007669"/>
    <property type="project" value="UniProtKB-SubCell"/>
</dbReference>
<proteinExistence type="predicted"/>
<evidence type="ECO:0000256" key="3">
    <source>
        <dbReference type="ARBA" id="ARBA00004496"/>
    </source>
</evidence>
<dbReference type="Proteomes" id="UP000050795">
    <property type="component" value="Unassembled WGS sequence"/>
</dbReference>
<comment type="function">
    <text evidence="1">May be a regulator of keratinocyte proliferation or differentiation.</text>
</comment>
<evidence type="ECO:0000313" key="12">
    <source>
        <dbReference type="Proteomes" id="UP000050795"/>
    </source>
</evidence>
<comment type="subcellular location">
    <subcellularLocation>
        <location evidence="3">Cytoplasm</location>
    </subcellularLocation>
    <subcellularLocation>
        <location evidence="2">Nucleus</location>
    </subcellularLocation>
</comment>
<reference evidence="12" key="1">
    <citation type="submission" date="2022-06" db="EMBL/GenBank/DDBJ databases">
        <authorList>
            <person name="Berger JAMES D."/>
            <person name="Berger JAMES D."/>
        </authorList>
    </citation>
    <scope>NUCLEOTIDE SEQUENCE [LARGE SCALE GENOMIC DNA]</scope>
</reference>
<evidence type="ECO:0000256" key="4">
    <source>
        <dbReference type="ARBA" id="ARBA00016468"/>
    </source>
</evidence>
<dbReference type="GO" id="GO:0005814">
    <property type="term" value="C:centriole"/>
    <property type="evidence" value="ECO:0007669"/>
    <property type="project" value="TreeGrafter"/>
</dbReference>
<evidence type="ECO:0000256" key="7">
    <source>
        <dbReference type="ARBA" id="ARBA00022782"/>
    </source>
</evidence>
<protein>
    <recommendedName>
        <fullName evidence="4">Coiled-coil alpha-helical rod protein 1</fullName>
    </recommendedName>
    <alternativeName>
        <fullName evidence="10">Alpha-helical coiled-coil rod protein</fullName>
    </alternativeName>
</protein>
<evidence type="ECO:0000256" key="6">
    <source>
        <dbReference type="ARBA" id="ARBA00022490"/>
    </source>
</evidence>
<evidence type="ECO:0000313" key="13">
    <source>
        <dbReference type="WBParaSite" id="TREG1_83760.1"/>
    </source>
</evidence>
<dbReference type="AlphaFoldDB" id="A0AA85KDW8"/>
<dbReference type="PANTHER" id="PTHR46822:SF1">
    <property type="entry name" value="COILED-COIL ALPHA-HELICAL ROD PROTEIN 1"/>
    <property type="match status" value="1"/>
</dbReference>
<reference evidence="13" key="2">
    <citation type="submission" date="2023-11" db="UniProtKB">
        <authorList>
            <consortium name="WormBaseParasite"/>
        </authorList>
    </citation>
    <scope>IDENTIFICATION</scope>
</reference>
<dbReference type="PANTHER" id="PTHR46822">
    <property type="entry name" value="COILED-COIL ALPHA-HELICAL ROD PROTEIN 1"/>
    <property type="match status" value="1"/>
</dbReference>
<keyword evidence="12" id="KW-1185">Reference proteome</keyword>
<feature type="coiled-coil region" evidence="11">
    <location>
        <begin position="237"/>
        <end position="306"/>
    </location>
</feature>
<evidence type="ECO:0000256" key="9">
    <source>
        <dbReference type="ARBA" id="ARBA00023242"/>
    </source>
</evidence>
<keyword evidence="5" id="KW-0217">Developmental protein</keyword>
<dbReference type="GO" id="GO:0006611">
    <property type="term" value="P:protein export from nucleus"/>
    <property type="evidence" value="ECO:0007669"/>
    <property type="project" value="TreeGrafter"/>
</dbReference>
<evidence type="ECO:0000256" key="2">
    <source>
        <dbReference type="ARBA" id="ARBA00004123"/>
    </source>
</evidence>
<sequence length="635" mass="73359">MKNEHSGEVLLPPSAFLVTTSVAEHYLPVGKDHNDAVGTTKSMFSNRDTELSSVDSDMSELTKKSNNLLNSSKLHEMVEYNNNSDYKQMNKLVEKLTKENAYLLHSQTKALSEVNKLRAYIELGRADEMYAQKTDTREPSTHKYICETELLEKLKCLENKNSQLNHELEQANISIRSLQTVLEIQEKQLFGKSDNKMSNADNNKSEKVEKLLSAWRKHVLRLLIEVENLKTDKLHTVAKSQRDCEKLSSDVESLKANFEANEFKLKASNAALDIERNKRQGLEKDLENLRSELSRAQSDLTKSHETYREFTSNTKEQICQIVKLIQTFMHIPETSVTSSQLQLPTTTTICSVFRRLRQLERRLDFANSRLPLLRTHLLLLHGKSSTLPLKCFTDQSTQINCGFNSWIGDILSESEKDEIISEAQNDMRQAIKERDQALEQLSEYVQSYDRRVHDSEKAVEQELFNLQEENRKLNISLQEEQKKLKECLEQLENEKMAHANTKQNYRDESTQLKGQLNEVKMKLSQASTALRHAERRIDREINHRKLLISDMERSYKSKIEILENALHSFYPESYQCHDSMLKSPSIIPNVKKPIVPSLAKHIDVEETMRKLDQLVDRLNSDSEDEKEVTGEESTQ</sequence>
<dbReference type="GO" id="GO:0030154">
    <property type="term" value="P:cell differentiation"/>
    <property type="evidence" value="ECO:0007669"/>
    <property type="project" value="UniProtKB-KW"/>
</dbReference>
<keyword evidence="7" id="KW-0221">Differentiation</keyword>
<organism evidence="12 13">
    <name type="scientific">Trichobilharzia regenti</name>
    <name type="common">Nasal bird schistosome</name>
    <dbReference type="NCBI Taxonomy" id="157069"/>
    <lineage>
        <taxon>Eukaryota</taxon>
        <taxon>Metazoa</taxon>
        <taxon>Spiralia</taxon>
        <taxon>Lophotrochozoa</taxon>
        <taxon>Platyhelminthes</taxon>
        <taxon>Trematoda</taxon>
        <taxon>Digenea</taxon>
        <taxon>Strigeidida</taxon>
        <taxon>Schistosomatoidea</taxon>
        <taxon>Schistosomatidae</taxon>
        <taxon>Trichobilharzia</taxon>
    </lineage>
</organism>
<keyword evidence="9" id="KW-0539">Nucleus</keyword>
<dbReference type="GO" id="GO:0005737">
    <property type="term" value="C:cytoplasm"/>
    <property type="evidence" value="ECO:0007669"/>
    <property type="project" value="UniProtKB-SubCell"/>
</dbReference>
<evidence type="ECO:0000256" key="8">
    <source>
        <dbReference type="ARBA" id="ARBA00023054"/>
    </source>
</evidence>
<dbReference type="WBParaSite" id="TREG1_83760.1">
    <property type="protein sequence ID" value="TREG1_83760.1"/>
    <property type="gene ID" value="TREG1_83760"/>
</dbReference>
<keyword evidence="6" id="KW-0963">Cytoplasm</keyword>
<evidence type="ECO:0000256" key="1">
    <source>
        <dbReference type="ARBA" id="ARBA00003936"/>
    </source>
</evidence>
<name>A0AA85KDW8_TRIRE</name>
<evidence type="ECO:0000256" key="5">
    <source>
        <dbReference type="ARBA" id="ARBA00022473"/>
    </source>
</evidence>
<evidence type="ECO:0000256" key="10">
    <source>
        <dbReference type="ARBA" id="ARBA00031932"/>
    </source>
</evidence>
<accession>A0AA85KDW8</accession>
<feature type="coiled-coil region" evidence="11">
    <location>
        <begin position="420"/>
        <end position="536"/>
    </location>
</feature>